<sequence>MIDYRKKITCTRKYQKKVTTDIDLATESNRGRIVNSPAVRRLQQKTQVFPLEINAAVRSRLTHSLEVQQTARYISRSIINKLKRKNKIKKFNLKSLEDAFVSTTEMASLMHDIGNPPFGHFGELAINNWMKTKGVKCFNKSLNIKKNSFLEPKLRKFKRKLEEDICCFEGNAQGIRIVHSLQGLNLTYTQVASILKYTRAAYEPRPSSDSDFSYLKKKPGFYFSEEDFIKEVCNELAIKDGHRFSLTYIMEAADDISYGIADLEDAVDKGIISLKKLYETIINEASKEEHEGKGIYIKCIAEENYQKAKKAKRLKINTFIINFRTQLVNELVPYATKVFIENHQSIYDGSFNRALLEDKSKYHVALKVLKNVAFQHVFSHEEVELLELKGNSSIRGLLNCYKPLLNLSNKKFNCLVLGVSDGTPLESRLFKRLSNKHISSYEKVIKKMNDQNIKGFEFRILEWYYRARLIIDFISGMTDEYAIKEFQELSAIK</sequence>
<dbReference type="EMBL" id="CP100595">
    <property type="protein sequence ID" value="UTJ05712.1"/>
    <property type="molecule type" value="Genomic_DNA"/>
</dbReference>
<reference evidence="3" key="1">
    <citation type="submission" date="2022-07" db="EMBL/GenBank/DDBJ databases">
        <title>Arcobacter roscoffensis sp. nov., a marine bacterium isolated from coastal seawater collected from Roscoff, France.</title>
        <authorList>
            <person name="Pascual J."/>
            <person name="Lepeaux C."/>
            <person name="Methner A."/>
            <person name="Overmann J."/>
        </authorList>
    </citation>
    <scope>NUCLEOTIDE SEQUENCE</scope>
    <source>
        <strain evidence="3">ARW1-2F2</strain>
    </source>
</reference>
<dbReference type="Gene3D" id="1.10.3410.10">
    <property type="entry name" value="putative deoxyguanosinetriphosphate triphosphohydrolase like domain"/>
    <property type="match status" value="1"/>
</dbReference>
<dbReference type="Gene3D" id="1.10.3210.10">
    <property type="entry name" value="Hypothetical protein af1432"/>
    <property type="match status" value="2"/>
</dbReference>
<keyword evidence="1 3" id="KW-0378">Hydrolase</keyword>
<dbReference type="RefSeq" id="WP_254575893.1">
    <property type="nucleotide sequence ID" value="NZ_CP100595.1"/>
</dbReference>
<dbReference type="EC" id="3.1.5.1" evidence="3"/>
<evidence type="ECO:0000313" key="3">
    <source>
        <dbReference type="EMBL" id="UTJ05712.1"/>
    </source>
</evidence>
<feature type="domain" description="HD" evidence="2">
    <location>
        <begin position="60"/>
        <end position="259"/>
    </location>
</feature>
<dbReference type="SMART" id="SM00471">
    <property type="entry name" value="HDc"/>
    <property type="match status" value="1"/>
</dbReference>
<evidence type="ECO:0000313" key="4">
    <source>
        <dbReference type="Proteomes" id="UP001060012"/>
    </source>
</evidence>
<dbReference type="SUPFAM" id="SSF109604">
    <property type="entry name" value="HD-domain/PDEase-like"/>
    <property type="match status" value="1"/>
</dbReference>
<dbReference type="InterPro" id="IPR006674">
    <property type="entry name" value="HD_domain"/>
</dbReference>
<evidence type="ECO:0000256" key="1">
    <source>
        <dbReference type="ARBA" id="ARBA00022801"/>
    </source>
</evidence>
<dbReference type="PROSITE" id="PS51831">
    <property type="entry name" value="HD"/>
    <property type="match status" value="1"/>
</dbReference>
<dbReference type="PANTHER" id="PTHR11373">
    <property type="entry name" value="DEOXYNUCLEOSIDE TRIPHOSPHATE TRIPHOSPHOHYDROLASE"/>
    <property type="match status" value="1"/>
</dbReference>
<accession>A0ABY5E2H6</accession>
<organism evidence="3 4">
    <name type="scientific">Arcobacter roscoffensis</name>
    <dbReference type="NCBI Taxonomy" id="2961520"/>
    <lineage>
        <taxon>Bacteria</taxon>
        <taxon>Pseudomonadati</taxon>
        <taxon>Campylobacterota</taxon>
        <taxon>Epsilonproteobacteria</taxon>
        <taxon>Campylobacterales</taxon>
        <taxon>Arcobacteraceae</taxon>
        <taxon>Arcobacter</taxon>
    </lineage>
</organism>
<protein>
    <submittedName>
        <fullName evidence="3">DGTPase</fullName>
        <ecNumber evidence="3">3.1.5.1</ecNumber>
    </submittedName>
</protein>
<dbReference type="NCBIfam" id="NF003429">
    <property type="entry name" value="PRK04926.1"/>
    <property type="match status" value="1"/>
</dbReference>
<dbReference type="InterPro" id="IPR003607">
    <property type="entry name" value="HD/PDEase_dom"/>
</dbReference>
<name>A0ABY5E2H6_9BACT</name>
<dbReference type="InterPro" id="IPR026875">
    <property type="entry name" value="PHydrolase_assoc_dom"/>
</dbReference>
<dbReference type="Pfam" id="PF01966">
    <property type="entry name" value="HD"/>
    <property type="match status" value="1"/>
</dbReference>
<dbReference type="InterPro" id="IPR050135">
    <property type="entry name" value="dGTPase-like"/>
</dbReference>
<dbReference type="PANTHER" id="PTHR11373:SF32">
    <property type="entry name" value="DEOXYGUANOSINETRIPHOSPHATE TRIPHOSPHOHYDROLASE"/>
    <property type="match status" value="1"/>
</dbReference>
<dbReference type="CDD" id="cd00077">
    <property type="entry name" value="HDc"/>
    <property type="match status" value="1"/>
</dbReference>
<dbReference type="GO" id="GO:0008832">
    <property type="term" value="F:dGTPase activity"/>
    <property type="evidence" value="ECO:0007669"/>
    <property type="project" value="UniProtKB-EC"/>
</dbReference>
<dbReference type="InterPro" id="IPR006261">
    <property type="entry name" value="dGTPase"/>
</dbReference>
<evidence type="ECO:0000259" key="2">
    <source>
        <dbReference type="PROSITE" id="PS51831"/>
    </source>
</evidence>
<dbReference type="InterPro" id="IPR023293">
    <property type="entry name" value="dGTP_triP_hydro_central_sf"/>
</dbReference>
<dbReference type="NCBIfam" id="TIGR01353">
    <property type="entry name" value="dGTP_triPase"/>
    <property type="match status" value="1"/>
</dbReference>
<dbReference type="Pfam" id="PF13286">
    <property type="entry name" value="HD_assoc"/>
    <property type="match status" value="1"/>
</dbReference>
<proteinExistence type="predicted"/>
<keyword evidence="4" id="KW-1185">Reference proteome</keyword>
<gene>
    <name evidence="3" type="primary">dgt</name>
    <name evidence="3" type="ORF">NJU99_10615</name>
</gene>
<dbReference type="Proteomes" id="UP001060012">
    <property type="component" value="Chromosome"/>
</dbReference>